<feature type="coiled-coil region" evidence="1">
    <location>
        <begin position="6"/>
        <end position="33"/>
    </location>
</feature>
<evidence type="ECO:0000256" key="1">
    <source>
        <dbReference type="SAM" id="Coils"/>
    </source>
</evidence>
<feature type="non-terminal residue" evidence="2">
    <location>
        <position position="1"/>
    </location>
</feature>
<protein>
    <submittedName>
        <fullName evidence="2">Uncharacterized protein</fullName>
    </submittedName>
</protein>
<reference evidence="2" key="1">
    <citation type="submission" date="2020-02" db="EMBL/GenBank/DDBJ databases">
        <authorList>
            <person name="Meier V. D."/>
        </authorList>
    </citation>
    <scope>NUCLEOTIDE SEQUENCE</scope>
    <source>
        <strain evidence="2">AVDCRST_MAG01</strain>
    </source>
</reference>
<name>A0A6J4QIG8_9ACTN</name>
<organism evidence="2">
    <name type="scientific">uncultured Rubrobacteraceae bacterium</name>
    <dbReference type="NCBI Taxonomy" id="349277"/>
    <lineage>
        <taxon>Bacteria</taxon>
        <taxon>Bacillati</taxon>
        <taxon>Actinomycetota</taxon>
        <taxon>Rubrobacteria</taxon>
        <taxon>Rubrobacterales</taxon>
        <taxon>Rubrobacteraceae</taxon>
        <taxon>environmental samples</taxon>
    </lineage>
</organism>
<dbReference type="AlphaFoldDB" id="A0A6J4QIG8"/>
<accession>A0A6J4QIG8</accession>
<keyword evidence="1" id="KW-0175">Coiled coil</keyword>
<dbReference type="EMBL" id="CADCUW010000445">
    <property type="protein sequence ID" value="CAA9438298.1"/>
    <property type="molecule type" value="Genomic_DNA"/>
</dbReference>
<sequence>RMVEQHTRLTEEKSALSEDRVRLEAELNALKNRGFWSRLFGG</sequence>
<evidence type="ECO:0000313" key="2">
    <source>
        <dbReference type="EMBL" id="CAA9438298.1"/>
    </source>
</evidence>
<gene>
    <name evidence="2" type="ORF">AVDCRST_MAG01-01-3427</name>
</gene>
<proteinExistence type="predicted"/>